<dbReference type="Proteomes" id="UP000276984">
    <property type="component" value="Chromosome"/>
</dbReference>
<evidence type="ECO:0000313" key="4">
    <source>
        <dbReference type="Proteomes" id="UP000276984"/>
    </source>
</evidence>
<keyword evidence="1" id="KW-0472">Membrane</keyword>
<gene>
    <name evidence="3" type="ORF">D8I30_13135</name>
</gene>
<proteinExistence type="predicted"/>
<keyword evidence="1" id="KW-1133">Transmembrane helix</keyword>
<dbReference type="Pfam" id="PF12158">
    <property type="entry name" value="DUF3592"/>
    <property type="match status" value="1"/>
</dbReference>
<keyword evidence="4" id="KW-1185">Reference proteome</keyword>
<evidence type="ECO:0000313" key="3">
    <source>
        <dbReference type="EMBL" id="AYG96016.1"/>
    </source>
</evidence>
<protein>
    <submittedName>
        <fullName evidence="3">DUF3592 domain-containing protein</fullName>
    </submittedName>
</protein>
<name>A0A494RS77_9CAUL</name>
<accession>A0A494RS77</accession>
<feature type="domain" description="DUF3592" evidence="2">
    <location>
        <begin position="37"/>
        <end position="124"/>
    </location>
</feature>
<organism evidence="3 4">
    <name type="scientific">Brevundimonas naejangsanensis</name>
    <dbReference type="NCBI Taxonomy" id="588932"/>
    <lineage>
        <taxon>Bacteria</taxon>
        <taxon>Pseudomonadati</taxon>
        <taxon>Pseudomonadota</taxon>
        <taxon>Alphaproteobacteria</taxon>
        <taxon>Caulobacterales</taxon>
        <taxon>Caulobacteraceae</taxon>
        <taxon>Brevundimonas</taxon>
    </lineage>
</organism>
<evidence type="ECO:0000259" key="2">
    <source>
        <dbReference type="Pfam" id="PF12158"/>
    </source>
</evidence>
<dbReference type="RefSeq" id="WP_121483148.1">
    <property type="nucleotide sequence ID" value="NZ_CP032707.1"/>
</dbReference>
<evidence type="ECO:0000256" key="1">
    <source>
        <dbReference type="SAM" id="Phobius"/>
    </source>
</evidence>
<dbReference type="InterPro" id="IPR021994">
    <property type="entry name" value="DUF3592"/>
</dbReference>
<dbReference type="EMBL" id="CP032707">
    <property type="protein sequence ID" value="AYG96016.1"/>
    <property type="molecule type" value="Genomic_DNA"/>
</dbReference>
<reference evidence="3 4" key="1">
    <citation type="submission" date="2018-10" db="EMBL/GenBank/DDBJ databases">
        <title>Complete genome sequence of Brevundimonas naejangsanensis BRV3.</title>
        <authorList>
            <person name="Berrios L."/>
            <person name="Ely B."/>
        </authorList>
    </citation>
    <scope>NUCLEOTIDE SEQUENCE [LARGE SCALE GENOMIC DNA]</scope>
    <source>
        <strain evidence="3 4">BRV3</strain>
    </source>
</reference>
<dbReference type="AlphaFoldDB" id="A0A494RS77"/>
<keyword evidence="1" id="KW-0812">Transmembrane</keyword>
<dbReference type="OrthoDB" id="4750277at2"/>
<feature type="transmembrane region" description="Helical" evidence="1">
    <location>
        <begin position="129"/>
        <end position="147"/>
    </location>
</feature>
<sequence length="150" mass="16515">MGALVILIGLAIIVAAWTVNLRTRRKADGARAWPQAKGRITASDLIHKVETDADNRAQDIFYIRPTYVYEVDGRALTGDRISFGVSSRFESREAAEALAERYPVGRDVAVLYNPRKPQESALESARPNFVTPVVLTLVGGLFVFIGLDLL</sequence>